<keyword evidence="5" id="KW-0547">Nucleotide-binding</keyword>
<comment type="similarity">
    <text evidence="3 8 9">Belongs to the glutamine synthetase family.</text>
</comment>
<evidence type="ECO:0000259" key="10">
    <source>
        <dbReference type="PROSITE" id="PS51986"/>
    </source>
</evidence>
<gene>
    <name evidence="12" type="ORF">AU467_01225</name>
</gene>
<dbReference type="SUPFAM" id="SSF55931">
    <property type="entry name" value="Glutamine synthetase/guanido kinase"/>
    <property type="match status" value="1"/>
</dbReference>
<proteinExistence type="inferred from homology"/>
<evidence type="ECO:0000256" key="3">
    <source>
        <dbReference type="ARBA" id="ARBA00009897"/>
    </source>
</evidence>
<dbReference type="PROSITE" id="PS51987">
    <property type="entry name" value="GS_CATALYTIC"/>
    <property type="match status" value="1"/>
</dbReference>
<dbReference type="EMBL" id="LPWA01000001">
    <property type="protein sequence ID" value="KUM28911.1"/>
    <property type="molecule type" value="Genomic_DNA"/>
</dbReference>
<dbReference type="GO" id="GO:0004356">
    <property type="term" value="F:glutamine synthetase activity"/>
    <property type="evidence" value="ECO:0007669"/>
    <property type="project" value="InterPro"/>
</dbReference>
<accession>A0A124GH59</accession>
<organism evidence="12 13">
    <name type="scientific">Rhizobium loti</name>
    <name type="common">Mesorhizobium loti</name>
    <dbReference type="NCBI Taxonomy" id="381"/>
    <lineage>
        <taxon>Bacteria</taxon>
        <taxon>Pseudomonadati</taxon>
        <taxon>Pseudomonadota</taxon>
        <taxon>Alphaproteobacteria</taxon>
        <taxon>Hyphomicrobiales</taxon>
        <taxon>Phyllobacteriaceae</taxon>
        <taxon>Mesorhizobium</taxon>
    </lineage>
</organism>
<dbReference type="InterPro" id="IPR008147">
    <property type="entry name" value="Gln_synt_N"/>
</dbReference>
<keyword evidence="4" id="KW-0436">Ligase</keyword>
<keyword evidence="7" id="KW-0535">Nitrogen fixation</keyword>
<comment type="caution">
    <text evidence="12">The sequence shown here is derived from an EMBL/GenBank/DDBJ whole genome shotgun (WGS) entry which is preliminary data.</text>
</comment>
<dbReference type="InterPro" id="IPR036651">
    <property type="entry name" value="Gln_synt_N_sf"/>
</dbReference>
<comment type="function">
    <text evidence="2">Catalyzes the ATP-dependent biosynthesis of glutamine from glutamate and ammonia.</text>
</comment>
<dbReference type="Pfam" id="PF00120">
    <property type="entry name" value="Gln-synt_C"/>
    <property type="match status" value="1"/>
</dbReference>
<reference evidence="12 13" key="1">
    <citation type="submission" date="2015-12" db="EMBL/GenBank/DDBJ databases">
        <title>Draft genome sequence of Mesorhizobium sp. UFLA 01-765, a multitolerant efficient symbiont and plant-growth promoting strain isolated from Zn-mining soil using Leucaena leucocephala as a trap plant.</title>
        <authorList>
            <person name="Rangel W.M."/>
            <person name="Thijs S."/>
            <person name="Longatti S.M."/>
            <person name="Moreira F.M."/>
            <person name="Weyens N."/>
            <person name="Vangronsveld J."/>
            <person name="Van Hamme J.D."/>
            <person name="Bottos E.M."/>
            <person name="Rineau F."/>
        </authorList>
    </citation>
    <scope>NUCLEOTIDE SEQUENCE [LARGE SCALE GENOMIC DNA]</scope>
    <source>
        <strain evidence="12 13">UFLA 01-765</strain>
    </source>
</reference>
<dbReference type="SMART" id="SM01230">
    <property type="entry name" value="Gln-synt_C"/>
    <property type="match status" value="1"/>
</dbReference>
<evidence type="ECO:0000256" key="2">
    <source>
        <dbReference type="ARBA" id="ARBA00003117"/>
    </source>
</evidence>
<dbReference type="PANTHER" id="PTHR43785">
    <property type="entry name" value="GAMMA-GLUTAMYLPUTRESCINE SYNTHETASE"/>
    <property type="match status" value="1"/>
</dbReference>
<evidence type="ECO:0000256" key="7">
    <source>
        <dbReference type="ARBA" id="ARBA00023231"/>
    </source>
</evidence>
<dbReference type="PANTHER" id="PTHR43785:SF12">
    <property type="entry name" value="TYPE-1 GLUTAMINE SYNTHETASE 2"/>
    <property type="match status" value="1"/>
</dbReference>
<feature type="domain" description="GS catalytic" evidence="11">
    <location>
        <begin position="120"/>
        <end position="456"/>
    </location>
</feature>
<dbReference type="OrthoDB" id="9807095at2"/>
<dbReference type="GO" id="GO:0006542">
    <property type="term" value="P:glutamine biosynthetic process"/>
    <property type="evidence" value="ECO:0007669"/>
    <property type="project" value="InterPro"/>
</dbReference>
<evidence type="ECO:0000256" key="1">
    <source>
        <dbReference type="ARBA" id="ARBA00001946"/>
    </source>
</evidence>
<dbReference type="FunFam" id="3.30.590.10:FF:000005">
    <property type="entry name" value="Probable glutamine synthetase"/>
    <property type="match status" value="1"/>
</dbReference>
<comment type="cofactor">
    <cofactor evidence="1">
        <name>Mg(2+)</name>
        <dbReference type="ChEBI" id="CHEBI:18420"/>
    </cofactor>
</comment>
<name>A0A124GH59_RHILI</name>
<dbReference type="Gene3D" id="3.10.20.70">
    <property type="entry name" value="Glutamine synthetase, N-terminal domain"/>
    <property type="match status" value="1"/>
</dbReference>
<dbReference type="PROSITE" id="PS51986">
    <property type="entry name" value="GS_BETA_GRASP"/>
    <property type="match status" value="1"/>
</dbReference>
<dbReference type="InterPro" id="IPR014746">
    <property type="entry name" value="Gln_synth/guanido_kin_cat_dom"/>
</dbReference>
<evidence type="ECO:0000313" key="12">
    <source>
        <dbReference type="EMBL" id="KUM28911.1"/>
    </source>
</evidence>
<dbReference type="GO" id="GO:0042402">
    <property type="term" value="P:biogenic amine catabolic process"/>
    <property type="evidence" value="ECO:0007669"/>
    <property type="project" value="UniProtKB-ARBA"/>
</dbReference>
<sequence>MAGNFSFDQLKQAVSNGEIDTVLACIVDMQGRLAGKRFLAQYFVDSAHGETHGCNYLLAADIDMEPVPGYKAASWSKGYGDFVMKPDLSTLRRIPWLEKTALVICDVLDHHDHEDLAHSPRAILKKQVKRLQERGYIGYFASELEFYLFSETYDSARKKHWQGLDTASPYIGDYQIGITTKEEGVMRRLRNEMEAAGIPIENSKGEWGPGQEEINVRYAEALDMADRHVILKNGAKEIAESEGKAISFMAKYNYGLAGNSSHIHNSLWSADGKTPLFFDKNAEWTLSTLGQQWAAGQLKYAKEFTWFLAPYINSYKRFQAGTFAPTKIMWSEDNRTAGFRLCGEGTKGIRMECRIGGADLNPYLAFAALIAAGLAGVDEKLELQKPFVGDAYQASQLPEIPKTLRDATETLANSAMLKQAFGEDVVEHYVHTARWEQFEYDRRITDWELHRGFERY</sequence>
<dbReference type="Proteomes" id="UP000053176">
    <property type="component" value="Unassembled WGS sequence"/>
</dbReference>
<dbReference type="Gene3D" id="3.30.590.10">
    <property type="entry name" value="Glutamine synthetase/guanido kinase, catalytic domain"/>
    <property type="match status" value="1"/>
</dbReference>
<evidence type="ECO:0000259" key="11">
    <source>
        <dbReference type="PROSITE" id="PS51987"/>
    </source>
</evidence>
<evidence type="ECO:0000256" key="8">
    <source>
        <dbReference type="PROSITE-ProRule" id="PRU01330"/>
    </source>
</evidence>
<dbReference type="GO" id="GO:0006576">
    <property type="term" value="P:biogenic amine metabolic process"/>
    <property type="evidence" value="ECO:0007669"/>
    <property type="project" value="UniProtKB-ARBA"/>
</dbReference>
<evidence type="ECO:0000256" key="5">
    <source>
        <dbReference type="ARBA" id="ARBA00022741"/>
    </source>
</evidence>
<evidence type="ECO:0000256" key="4">
    <source>
        <dbReference type="ARBA" id="ARBA00022598"/>
    </source>
</evidence>
<evidence type="ECO:0000313" key="13">
    <source>
        <dbReference type="Proteomes" id="UP000053176"/>
    </source>
</evidence>
<dbReference type="InterPro" id="IPR008146">
    <property type="entry name" value="Gln_synth_cat_dom"/>
</dbReference>
<evidence type="ECO:0000256" key="9">
    <source>
        <dbReference type="RuleBase" id="RU000384"/>
    </source>
</evidence>
<feature type="domain" description="GS beta-grasp" evidence="10">
    <location>
        <begin position="17"/>
        <end position="113"/>
    </location>
</feature>
<keyword evidence="6" id="KW-0067">ATP-binding</keyword>
<dbReference type="SUPFAM" id="SSF54368">
    <property type="entry name" value="Glutamine synthetase, N-terminal domain"/>
    <property type="match status" value="1"/>
</dbReference>
<dbReference type="GO" id="GO:0005524">
    <property type="term" value="F:ATP binding"/>
    <property type="evidence" value="ECO:0007669"/>
    <property type="project" value="UniProtKB-KW"/>
</dbReference>
<protein>
    <submittedName>
        <fullName evidence="12">Glutamine synthetase</fullName>
    </submittedName>
</protein>
<evidence type="ECO:0000256" key="6">
    <source>
        <dbReference type="ARBA" id="ARBA00022840"/>
    </source>
</evidence>
<dbReference type="AlphaFoldDB" id="A0A124GH59"/>